<dbReference type="FunFam" id="3.30.559.10:FF:000012">
    <property type="entry name" value="Non-ribosomal peptide synthetase"/>
    <property type="match status" value="1"/>
</dbReference>
<dbReference type="Gene3D" id="3.30.559.10">
    <property type="entry name" value="Chloramphenicol acetyltransferase-like domain"/>
    <property type="match status" value="1"/>
</dbReference>
<dbReference type="SUPFAM" id="SSF52777">
    <property type="entry name" value="CoA-dependent acyltransferases"/>
    <property type="match status" value="2"/>
</dbReference>
<reference evidence="10 11" key="1">
    <citation type="submission" date="2017-03" db="EMBL/GenBank/DDBJ databases">
        <title>Paenibacillus larvae genome sequencing.</title>
        <authorList>
            <person name="Dingman D.W."/>
        </authorList>
    </citation>
    <scope>NUCLEOTIDE SEQUENCE [LARGE SCALE GENOMIC DNA]</scope>
    <source>
        <strain evidence="10 11">SAG 10367</strain>
    </source>
</reference>
<dbReference type="SUPFAM" id="SSF53335">
    <property type="entry name" value="S-adenosyl-L-methionine-dependent methyltransferases"/>
    <property type="match status" value="1"/>
</dbReference>
<dbReference type="Pfam" id="PF00501">
    <property type="entry name" value="AMP-binding"/>
    <property type="match status" value="1"/>
</dbReference>
<dbReference type="GO" id="GO:0009403">
    <property type="term" value="P:toxin biosynthetic process"/>
    <property type="evidence" value="ECO:0007669"/>
    <property type="project" value="UniProtKB-ARBA"/>
</dbReference>
<dbReference type="InterPro" id="IPR042099">
    <property type="entry name" value="ANL_N_sf"/>
</dbReference>
<dbReference type="InterPro" id="IPR013217">
    <property type="entry name" value="Methyltransf_12"/>
</dbReference>
<dbReference type="Gene3D" id="1.10.1200.10">
    <property type="entry name" value="ACP-like"/>
    <property type="match status" value="1"/>
</dbReference>
<dbReference type="FunFam" id="1.10.1200.10:FF:000005">
    <property type="entry name" value="Nonribosomal peptide synthetase 1"/>
    <property type="match status" value="1"/>
</dbReference>
<dbReference type="Pfam" id="PF08242">
    <property type="entry name" value="Methyltransf_12"/>
    <property type="match status" value="1"/>
</dbReference>
<keyword evidence="6" id="KW-0808">Transferase</keyword>
<dbReference type="GO" id="GO:0031177">
    <property type="term" value="F:phosphopantetheine binding"/>
    <property type="evidence" value="ECO:0007669"/>
    <property type="project" value="TreeGrafter"/>
</dbReference>
<comment type="similarity">
    <text evidence="2">Belongs to the ATP-dependent AMP-binding enzyme family.</text>
</comment>
<dbReference type="SUPFAM" id="SSF47336">
    <property type="entry name" value="ACP-like"/>
    <property type="match status" value="1"/>
</dbReference>
<evidence type="ECO:0000256" key="3">
    <source>
        <dbReference type="ARBA" id="ARBA00022450"/>
    </source>
</evidence>
<dbReference type="Pfam" id="PF00550">
    <property type="entry name" value="PP-binding"/>
    <property type="match status" value="1"/>
</dbReference>
<dbReference type="PANTHER" id="PTHR45527:SF14">
    <property type="entry name" value="PLIPASTATIN SYNTHASE SUBUNIT B"/>
    <property type="match status" value="1"/>
</dbReference>
<dbReference type="CDD" id="cd02440">
    <property type="entry name" value="AdoMet_MTases"/>
    <property type="match status" value="1"/>
</dbReference>
<name>A0A1V0USD1_9BACL</name>
<evidence type="ECO:0000313" key="10">
    <source>
        <dbReference type="EMBL" id="ARF67940.1"/>
    </source>
</evidence>
<dbReference type="FunFam" id="3.40.50.980:FF:000002">
    <property type="entry name" value="Enterobactin synthetase component F"/>
    <property type="match status" value="1"/>
</dbReference>
<dbReference type="PROSITE" id="PS00012">
    <property type="entry name" value="PHOSPHOPANTETHEINE"/>
    <property type="match status" value="1"/>
</dbReference>
<evidence type="ECO:0000259" key="9">
    <source>
        <dbReference type="PROSITE" id="PS50075"/>
    </source>
</evidence>
<dbReference type="GO" id="GO:0005829">
    <property type="term" value="C:cytosol"/>
    <property type="evidence" value="ECO:0007669"/>
    <property type="project" value="TreeGrafter"/>
</dbReference>
<evidence type="ECO:0000256" key="6">
    <source>
        <dbReference type="ARBA" id="ARBA00022679"/>
    </source>
</evidence>
<evidence type="ECO:0000256" key="5">
    <source>
        <dbReference type="ARBA" id="ARBA00022598"/>
    </source>
</evidence>
<keyword evidence="5" id="KW-0436">Ligase</keyword>
<feature type="domain" description="Carrier" evidence="9">
    <location>
        <begin position="1400"/>
        <end position="1475"/>
    </location>
</feature>
<protein>
    <submittedName>
        <fullName evidence="10">Non-ribosomal peptide synthetase</fullName>
    </submittedName>
</protein>
<organism evidence="10 11">
    <name type="scientific">Paenibacillus larvae subsp. pulvifaciens</name>
    <dbReference type="NCBI Taxonomy" id="1477"/>
    <lineage>
        <taxon>Bacteria</taxon>
        <taxon>Bacillati</taxon>
        <taxon>Bacillota</taxon>
        <taxon>Bacilli</taxon>
        <taxon>Bacillales</taxon>
        <taxon>Paenibacillaceae</taxon>
        <taxon>Paenibacillus</taxon>
    </lineage>
</organism>
<dbReference type="GO" id="GO:0017000">
    <property type="term" value="P:antibiotic biosynthetic process"/>
    <property type="evidence" value="ECO:0007669"/>
    <property type="project" value="UniProtKB-KW"/>
</dbReference>
<dbReference type="InterPro" id="IPR029063">
    <property type="entry name" value="SAM-dependent_MTases_sf"/>
</dbReference>
<gene>
    <name evidence="10" type="ORF">B7C51_09040</name>
</gene>
<dbReference type="InterPro" id="IPR010071">
    <property type="entry name" value="AA_adenyl_dom"/>
</dbReference>
<comment type="cofactor">
    <cofactor evidence="1">
        <name>pantetheine 4'-phosphate</name>
        <dbReference type="ChEBI" id="CHEBI:47942"/>
    </cofactor>
</comment>
<dbReference type="Gene3D" id="3.40.50.720">
    <property type="entry name" value="NAD(P)-binding Rossmann-like Domain"/>
    <property type="match status" value="1"/>
</dbReference>
<keyword evidence="7" id="KW-0045">Antibiotic biosynthesis</keyword>
<dbReference type="CDD" id="cd05235">
    <property type="entry name" value="SDR_e1"/>
    <property type="match status" value="1"/>
</dbReference>
<evidence type="ECO:0000256" key="8">
    <source>
        <dbReference type="ARBA" id="ARBA00023268"/>
    </source>
</evidence>
<dbReference type="GO" id="GO:0008610">
    <property type="term" value="P:lipid biosynthetic process"/>
    <property type="evidence" value="ECO:0007669"/>
    <property type="project" value="UniProtKB-ARBA"/>
</dbReference>
<dbReference type="InterPro" id="IPR010080">
    <property type="entry name" value="Thioester_reductase-like_dom"/>
</dbReference>
<dbReference type="RefSeq" id="WP_083039727.1">
    <property type="nucleotide sequence ID" value="NZ_CP020557.1"/>
</dbReference>
<evidence type="ECO:0000256" key="7">
    <source>
        <dbReference type="ARBA" id="ARBA00023194"/>
    </source>
</evidence>
<dbReference type="InterPro" id="IPR000873">
    <property type="entry name" value="AMP-dep_synth/lig_dom"/>
</dbReference>
<evidence type="ECO:0000256" key="2">
    <source>
        <dbReference type="ARBA" id="ARBA00006432"/>
    </source>
</evidence>
<dbReference type="Gene3D" id="3.40.50.150">
    <property type="entry name" value="Vaccinia Virus protein VP39"/>
    <property type="match status" value="1"/>
</dbReference>
<dbReference type="InterPro" id="IPR023213">
    <property type="entry name" value="CAT-like_dom_sf"/>
</dbReference>
<dbReference type="Gene3D" id="3.40.50.12780">
    <property type="entry name" value="N-terminal domain of ligase-like"/>
    <property type="match status" value="1"/>
</dbReference>
<dbReference type="Proteomes" id="UP000192727">
    <property type="component" value="Chromosome"/>
</dbReference>
<dbReference type="GO" id="GO:0016740">
    <property type="term" value="F:transferase activity"/>
    <property type="evidence" value="ECO:0007669"/>
    <property type="project" value="UniProtKB-KW"/>
</dbReference>
<dbReference type="NCBIfam" id="TIGR01746">
    <property type="entry name" value="Thioester-redct"/>
    <property type="match status" value="1"/>
</dbReference>
<dbReference type="PROSITE" id="PS50075">
    <property type="entry name" value="CARRIER"/>
    <property type="match status" value="1"/>
</dbReference>
<dbReference type="InterPro" id="IPR020845">
    <property type="entry name" value="AMP-binding_CS"/>
</dbReference>
<proteinExistence type="inferred from homology"/>
<dbReference type="Gene3D" id="3.30.300.30">
    <property type="match status" value="2"/>
</dbReference>
<dbReference type="InterPro" id="IPR009081">
    <property type="entry name" value="PP-bd_ACP"/>
</dbReference>
<dbReference type="CDD" id="cd17643">
    <property type="entry name" value="A_NRPS_Cytc1-like"/>
    <property type="match status" value="1"/>
</dbReference>
<dbReference type="GO" id="GO:0016874">
    <property type="term" value="F:ligase activity"/>
    <property type="evidence" value="ECO:0007669"/>
    <property type="project" value="UniProtKB-KW"/>
</dbReference>
<dbReference type="PANTHER" id="PTHR45527">
    <property type="entry name" value="NONRIBOSOMAL PEPTIDE SYNTHETASE"/>
    <property type="match status" value="1"/>
</dbReference>
<dbReference type="Pfam" id="PF07993">
    <property type="entry name" value="NAD_binding_4"/>
    <property type="match status" value="1"/>
</dbReference>
<dbReference type="InterPro" id="IPR036291">
    <property type="entry name" value="NAD(P)-bd_dom_sf"/>
</dbReference>
<keyword evidence="4" id="KW-0597">Phosphoprotein</keyword>
<dbReference type="Pfam" id="PF00668">
    <property type="entry name" value="Condensation"/>
    <property type="match status" value="1"/>
</dbReference>
<dbReference type="CDD" id="cd19531">
    <property type="entry name" value="LCL_NRPS-like"/>
    <property type="match status" value="1"/>
</dbReference>
<dbReference type="NCBIfam" id="TIGR01733">
    <property type="entry name" value="AA-adenyl-dom"/>
    <property type="match status" value="1"/>
</dbReference>
<dbReference type="GO" id="GO:0043041">
    <property type="term" value="P:amino acid activation for nonribosomal peptide biosynthetic process"/>
    <property type="evidence" value="ECO:0007669"/>
    <property type="project" value="TreeGrafter"/>
</dbReference>
<keyword evidence="8" id="KW-0511">Multifunctional enzyme</keyword>
<dbReference type="InterPro" id="IPR001242">
    <property type="entry name" value="Condensation_dom"/>
</dbReference>
<dbReference type="InterPro" id="IPR036736">
    <property type="entry name" value="ACP-like_sf"/>
</dbReference>
<dbReference type="FunFam" id="3.40.50.12780:FF:000012">
    <property type="entry name" value="Non-ribosomal peptide synthetase"/>
    <property type="match status" value="1"/>
</dbReference>
<accession>A0A1V0USD1</accession>
<dbReference type="SUPFAM" id="SSF51735">
    <property type="entry name" value="NAD(P)-binding Rossmann-fold domains"/>
    <property type="match status" value="1"/>
</dbReference>
<dbReference type="SUPFAM" id="SSF56801">
    <property type="entry name" value="Acetyl-CoA synthetase-like"/>
    <property type="match status" value="1"/>
</dbReference>
<evidence type="ECO:0000256" key="4">
    <source>
        <dbReference type="ARBA" id="ARBA00022553"/>
    </source>
</evidence>
<keyword evidence="3" id="KW-0596">Phosphopantetheine</keyword>
<dbReference type="PROSITE" id="PS00455">
    <property type="entry name" value="AMP_BINDING"/>
    <property type="match status" value="1"/>
</dbReference>
<dbReference type="InterPro" id="IPR013120">
    <property type="entry name" value="FAR_NAD-bd"/>
</dbReference>
<sequence>MANESISQYGGNISDAKRTLLERWKKGIASSGKIIPRDRQEALPLSFAQQRVWFLEQLVPGTPVYNIAGAVRLRGKLNINALQLAVSGIIQRHEVFRTRFVVHDGIPYQEIEEFGAFELPITDLSLLPEAEREAEAARLLSEEAKNPFDLTRSQLLRVQLIRLKEEDHHLVICMHHIISDGWSLGIFQRELALLYQAFSQGKPSPLRELTIQYGDFSEWQRRRMEKGEYEEQLAYWRRQLEGLRSDVTLPYDRFRSAVPTYQGARHYFELSKERTEGLRHLAHEEGATLYMVLLSVLKVMLYRYRGSSDISIGCPIANRNQSQIEGLIGFFVNTLVMRSQIGEDDNFQAVLHQVKHVALEAYTRQDVPFERIVEALHPERDLSISSPLFQTGFVFQNTPFENIILEELELTPIPVHNGMAPFDLLLSLMESDGKLIGFFEYSTELFDEETIVRMTDHFHILIESVLSNPFGAVKHLTLLPEKEMQRVLAWGAAAKKIPQPVTSGIHERFEHVAALNPEAIAVTYEDKSLTYAELDGRANALARRLRCLGVEAEVRVGLYLERSLDLIIAILAVFKAGGAYVPLDPAYPKQRIAYITCDAGMSLMLTQTSLVDSLPDLNVLTVTMDHLDVDTESQAPLEFKTNPAQLAYVIYTSGSTGQPKGVLVEHRNVIRLFDETHAWFGFNQRDVWTLFHSHAFDFSVWEMWGALFYGGKLVIVPYLVSRSPESLHALLHTEGVTVLCQTPSAFRQLAQYEEGQPPKMLKSLRYIIFGGEELEMHILKSWFDRHGDAHPQLVNMYGITETTVHVTYKPLTLADLQAHSSLIGVPIPDLNLYLLDCNRELVPIGIPGEIYVGGAGVSRGYLGRPELTAERFILDPFSNIPGTTLYKTGDEARLLPSGELEFLGRNDHQVKIRGFRIELGEIEAVLKKHATVRDAVVAIKPDAMGNSQLVAYLIEEKADDDVEITKQWKHVFDQTYENGSIEEATEFNITGWNSLYDGQPLPDEDMREWVDATVKHLLDTKPKRVLELGCGTGLLLFRVAPMCEHYLGTDISIKAIQQLETLTKKLPQVKLRQQPAHIMEGIEPGSYDLVVLNSVVQYFPCVEYLLDVLDTALRAVRPGGTVFIGDVRSLPLLEPFYSSVEQFKARFPLTPVELSSRVKERIEREHELIIDPQLFVKLAESKPQIAYADIQWKRGNRWNELTRFRYDVLLRVNSSELQTIEPLKLPWTSIQEVERELQKLAEQGAEAVAILDVPNARLRTLLEDVREDVADPMAFVELERSLPYDIAVRWAGPGQEDRFDVICTRRGRLSNNRIVKTGNGNAQGSEAWNRYTNRPVKLATFGGFRPELRTLLKEELPDYFIPSACVTLSEFPLTSNGKIDRAALPCPGRERPEMENPYVEPRTPLERRIAKLWSNILGISQIGVMDNFFELGGHSLLATQLIFKLRDELGIEVPLNVLFETPTIEWMTVASEEILNGQKEATATRLDLWSESKLPFNIRNPESVNKTKRPVQNILLTGATGFLGAFLLNELLQSTTADIFCLVRGRTEEEAMRRVQVNLAKYGVLEEAYLKRIRAIPGDLGLKRFGLPEETFDWLAEEMDALYHNGSMVHFIAPYVEHKAANVLGTREMIRLANTGRFKTLHYVSTTHVFSGQDIQNSVLREHDIPKHPEDLRLGYTQSKWVAERMVLEAARSGLPAFIYRPGRIWGDSQMGRCQTSDFMWLIIKASFQLGVIPNIETEIDIITVDFAAKAIVHLSGMEVPAGHVYHLVNPTRTTWNEVFEILVDYGYAIKQVPYEIWYEQIQQAVAKSADQAVNAVLPLIDGWEDGMSEFQVRFDCTHLNEGLKESGVTCPKLDRTLMNTFLTYFVNTGFLPQPSGRKTGGGRQ</sequence>
<evidence type="ECO:0000256" key="1">
    <source>
        <dbReference type="ARBA" id="ARBA00001957"/>
    </source>
</evidence>
<dbReference type="Gene3D" id="3.30.559.30">
    <property type="entry name" value="Nonribosomal peptide synthetase, condensation domain"/>
    <property type="match status" value="1"/>
</dbReference>
<dbReference type="FunFam" id="3.40.50.980:FF:000001">
    <property type="entry name" value="Non-ribosomal peptide synthetase"/>
    <property type="match status" value="1"/>
</dbReference>
<dbReference type="InterPro" id="IPR006162">
    <property type="entry name" value="Ppantetheine_attach_site"/>
</dbReference>
<evidence type="ECO:0000313" key="11">
    <source>
        <dbReference type="Proteomes" id="UP000192727"/>
    </source>
</evidence>
<dbReference type="EMBL" id="CP020557">
    <property type="protein sequence ID" value="ARF67940.1"/>
    <property type="molecule type" value="Genomic_DNA"/>
</dbReference>
<dbReference type="InterPro" id="IPR045851">
    <property type="entry name" value="AMP-bd_C_sf"/>
</dbReference>